<sequence length="43" mass="5182">MKSKWGYMDTTGKMLIAPQFSDIGVLWNQEMLDRELRYYQSSY</sequence>
<accession>A0A212LX79</accession>
<dbReference type="EMBL" id="FMJE01000004">
    <property type="protein sequence ID" value="SCM82111.1"/>
    <property type="molecule type" value="Genomic_DNA"/>
</dbReference>
<name>A0A212LX79_9FIRM</name>
<dbReference type="Pfam" id="PF14903">
    <property type="entry name" value="WG_beta_rep"/>
    <property type="match status" value="1"/>
</dbReference>
<proteinExistence type="predicted"/>
<protein>
    <recommendedName>
        <fullName evidence="2">WG repeat-containing protein</fullName>
    </recommendedName>
</protein>
<organism evidence="1">
    <name type="scientific">uncultured Sporomusa sp</name>
    <dbReference type="NCBI Taxonomy" id="307249"/>
    <lineage>
        <taxon>Bacteria</taxon>
        <taxon>Bacillati</taxon>
        <taxon>Bacillota</taxon>
        <taxon>Negativicutes</taxon>
        <taxon>Selenomonadales</taxon>
        <taxon>Sporomusaceae</taxon>
        <taxon>Sporomusa</taxon>
        <taxon>environmental samples</taxon>
    </lineage>
</organism>
<reference evidence="1" key="1">
    <citation type="submission" date="2016-08" db="EMBL/GenBank/DDBJ databases">
        <authorList>
            <person name="Seilhamer J.J."/>
        </authorList>
    </citation>
    <scope>NUCLEOTIDE SEQUENCE</scope>
    <source>
        <strain evidence="1">86</strain>
    </source>
</reference>
<gene>
    <name evidence="1" type="ORF">KL86SPO_40596</name>
</gene>
<evidence type="ECO:0008006" key="2">
    <source>
        <dbReference type="Google" id="ProtNLM"/>
    </source>
</evidence>
<dbReference type="AlphaFoldDB" id="A0A212LX79"/>
<dbReference type="InterPro" id="IPR032774">
    <property type="entry name" value="WG_beta_rep"/>
</dbReference>
<evidence type="ECO:0000313" key="1">
    <source>
        <dbReference type="EMBL" id="SCM82111.1"/>
    </source>
</evidence>